<proteinExistence type="predicted"/>
<feature type="compositionally biased region" description="Pro residues" evidence="1">
    <location>
        <begin position="72"/>
        <end position="98"/>
    </location>
</feature>
<dbReference type="EMBL" id="DF967975">
    <property type="protein sequence ID" value="GAP19086.1"/>
    <property type="molecule type" value="Genomic_DNA"/>
</dbReference>
<organism evidence="2">
    <name type="scientific">Levilinea saccharolytica</name>
    <dbReference type="NCBI Taxonomy" id="229921"/>
    <lineage>
        <taxon>Bacteria</taxon>
        <taxon>Bacillati</taxon>
        <taxon>Chloroflexota</taxon>
        <taxon>Anaerolineae</taxon>
        <taxon>Anaerolineales</taxon>
        <taxon>Anaerolineaceae</taxon>
        <taxon>Levilinea</taxon>
    </lineage>
</organism>
<accession>A0A0M9U2U7</accession>
<sequence length="300" mass="32837">MKATRWRIWLGVSILLLVSLACGVSSQSSDPAMEQTVQALALESTRQAMALQATLAVMQAGQAPASPTQAVNPPPAAPTEAPPPTEAPAPTEAPPPTEAAPTEDTSSVQATAAADEMYQELKRMVERYYLRSAEGVYYSFPDLEKNWYDHKNYEIDALNAVDHDLTNFVMKATVTWKIPGVIEKIERTGCGFSYGYTDDDHLHTTFLGVDGVVHTLRERGSENIEMKGGKYNGGLSRISDSAEIMLVVERQNMIFFVNEVEAVRFRDPYIDSGKVGLATLTGSPTGIQCKFSNVAVWELK</sequence>
<keyword evidence="4" id="KW-1185">Reference proteome</keyword>
<dbReference type="EMBL" id="LGCM01000003">
    <property type="protein sequence ID" value="KPL91577.1"/>
    <property type="molecule type" value="Genomic_DNA"/>
</dbReference>
<dbReference type="OrthoDB" id="165319at2"/>
<name>A0A0M9U2U7_9CHLR</name>
<dbReference type="RefSeq" id="WP_062419394.1">
    <property type="nucleotide sequence ID" value="NZ_BBXZ01000158.1"/>
</dbReference>
<dbReference type="Proteomes" id="UP000050501">
    <property type="component" value="Unassembled WGS sequence"/>
</dbReference>
<evidence type="ECO:0000313" key="2">
    <source>
        <dbReference type="EMBL" id="GAP19086.1"/>
    </source>
</evidence>
<dbReference type="PROSITE" id="PS51257">
    <property type="entry name" value="PROKAR_LIPOPROTEIN"/>
    <property type="match status" value="1"/>
</dbReference>
<dbReference type="AlphaFoldDB" id="A0A0M9U2U7"/>
<reference evidence="3 4" key="2">
    <citation type="submission" date="2015-07" db="EMBL/GenBank/DDBJ databases">
        <title>Genome sequence of Levilinea saccharolytica DSM 16555.</title>
        <authorList>
            <person name="Hemp J."/>
            <person name="Ward L.M."/>
            <person name="Pace L.A."/>
            <person name="Fischer W.W."/>
        </authorList>
    </citation>
    <scope>NUCLEOTIDE SEQUENCE [LARGE SCALE GENOMIC DNA]</scope>
    <source>
        <strain evidence="3 4">KIBI-1</strain>
    </source>
</reference>
<reference evidence="2" key="1">
    <citation type="journal article" date="2015" name="Genome Announc.">
        <title>Draft Genome Sequences of Anaerolinea thermolimosa IMO-1, Bellilinea caldifistulae GOMI-1, Leptolinea tardivitalis YMTK-2, Levilinea saccharolytica KIBI-1, Longilinea arvoryzae KOME-1, Previously Described as Members of the Class Anaerolineae (Chloroflexi).</title>
        <authorList>
            <person name="Matsuura N."/>
            <person name="Tourlousse M.D."/>
            <person name="Ohashi A."/>
            <person name="Hugenholtz P."/>
            <person name="Sekiguchi Y."/>
        </authorList>
    </citation>
    <scope>NUCLEOTIDE SEQUENCE</scope>
    <source>
        <strain evidence="2">KIBI-1</strain>
    </source>
</reference>
<evidence type="ECO:0000313" key="3">
    <source>
        <dbReference type="EMBL" id="KPL91577.1"/>
    </source>
</evidence>
<dbReference type="STRING" id="229921.ADN01_01280"/>
<gene>
    <name evidence="3" type="ORF">ADN01_01280</name>
    <name evidence="2" type="ORF">LSAC_02984</name>
</gene>
<feature type="region of interest" description="Disordered" evidence="1">
    <location>
        <begin position="64"/>
        <end position="109"/>
    </location>
</feature>
<protein>
    <submittedName>
        <fullName evidence="2">Uncharacterized protein</fullName>
    </submittedName>
</protein>
<evidence type="ECO:0000313" key="4">
    <source>
        <dbReference type="Proteomes" id="UP000050501"/>
    </source>
</evidence>
<evidence type="ECO:0000256" key="1">
    <source>
        <dbReference type="SAM" id="MobiDB-lite"/>
    </source>
</evidence>